<dbReference type="InterPro" id="IPR008254">
    <property type="entry name" value="Flavodoxin/NO_synth"/>
</dbReference>
<dbReference type="AlphaFoldDB" id="A0A1M6FLU6"/>
<dbReference type="SUPFAM" id="SSF54862">
    <property type="entry name" value="4Fe-4S ferredoxins"/>
    <property type="match status" value="1"/>
</dbReference>
<evidence type="ECO:0000313" key="7">
    <source>
        <dbReference type="EMBL" id="SHI98579.1"/>
    </source>
</evidence>
<dbReference type="STRING" id="1122189.SAMN02745165_01334"/>
<sequence length="257" mass="27692">MQLKQIYFSPTATTRKIVETIASAIGSAENEIFDLTLQEKSQAVEIKNGAVIFGIPVYAGRVPEVCLQRLAGFSAAGVPAVLVALYGNREYEDALIELNDVVSEAGFKVIAAAAFIGEHSYSTTEQPIAVGRPDKQDLEMAQIFGRQVAEKLAAGSLDHPEIAGDRPYRERVQFGGIAPITNPVTCTLCGRCAEVCPTFVIDVGGEVITRAEDCLMCCACAKNCPTGARAMVHPVIQERRALLIKNCSTRKEPSLFL</sequence>
<dbReference type="RefSeq" id="WP_072907008.1">
    <property type="nucleotide sequence ID" value="NZ_FQZT01000003.1"/>
</dbReference>
<dbReference type="PANTHER" id="PTHR24960">
    <property type="entry name" value="PHOTOSYSTEM I IRON-SULFUR CENTER-RELATED"/>
    <property type="match status" value="1"/>
</dbReference>
<dbReference type="GO" id="GO:0046872">
    <property type="term" value="F:metal ion binding"/>
    <property type="evidence" value="ECO:0007669"/>
    <property type="project" value="UniProtKB-KW"/>
</dbReference>
<dbReference type="Gene3D" id="3.40.50.360">
    <property type="match status" value="1"/>
</dbReference>
<keyword evidence="1" id="KW-0004">4Fe-4S</keyword>
<dbReference type="SUPFAM" id="SSF52218">
    <property type="entry name" value="Flavoproteins"/>
    <property type="match status" value="1"/>
</dbReference>
<evidence type="ECO:0000256" key="4">
    <source>
        <dbReference type="ARBA" id="ARBA00023014"/>
    </source>
</evidence>
<name>A0A1M6FLU6_MALRU</name>
<dbReference type="PROSITE" id="PS50902">
    <property type="entry name" value="FLAVODOXIN_LIKE"/>
    <property type="match status" value="1"/>
</dbReference>
<dbReference type="PROSITE" id="PS00198">
    <property type="entry name" value="4FE4S_FER_1"/>
    <property type="match status" value="1"/>
</dbReference>
<dbReference type="InterPro" id="IPR017896">
    <property type="entry name" value="4Fe4S_Fe-S-bd"/>
</dbReference>
<dbReference type="InterPro" id="IPR017900">
    <property type="entry name" value="4Fe4S_Fe_S_CS"/>
</dbReference>
<proteinExistence type="predicted"/>
<dbReference type="GO" id="GO:0010181">
    <property type="term" value="F:FMN binding"/>
    <property type="evidence" value="ECO:0007669"/>
    <property type="project" value="InterPro"/>
</dbReference>
<dbReference type="GO" id="GO:0051539">
    <property type="term" value="F:4 iron, 4 sulfur cluster binding"/>
    <property type="evidence" value="ECO:0007669"/>
    <property type="project" value="UniProtKB-KW"/>
</dbReference>
<dbReference type="Gene3D" id="3.30.70.20">
    <property type="match status" value="1"/>
</dbReference>
<keyword evidence="4" id="KW-0411">Iron-sulfur</keyword>
<keyword evidence="8" id="KW-1185">Reference proteome</keyword>
<dbReference type="PANTHER" id="PTHR24960:SF80">
    <property type="entry name" value="FERREDOXIN"/>
    <property type="match status" value="1"/>
</dbReference>
<gene>
    <name evidence="7" type="ORF">SAMN02745165_01334</name>
</gene>
<dbReference type="EMBL" id="FQZT01000003">
    <property type="protein sequence ID" value="SHI98579.1"/>
    <property type="molecule type" value="Genomic_DNA"/>
</dbReference>
<evidence type="ECO:0000256" key="2">
    <source>
        <dbReference type="ARBA" id="ARBA00022723"/>
    </source>
</evidence>
<feature type="domain" description="4Fe-4S ferredoxin-type" evidence="6">
    <location>
        <begin position="207"/>
        <end position="234"/>
    </location>
</feature>
<evidence type="ECO:0000259" key="5">
    <source>
        <dbReference type="PROSITE" id="PS50902"/>
    </source>
</evidence>
<dbReference type="InterPro" id="IPR029039">
    <property type="entry name" value="Flavoprotein-like_sf"/>
</dbReference>
<feature type="domain" description="4Fe-4S ferredoxin-type" evidence="6">
    <location>
        <begin position="177"/>
        <end position="206"/>
    </location>
</feature>
<organism evidence="7 8">
    <name type="scientific">Malonomonas rubra DSM 5091</name>
    <dbReference type="NCBI Taxonomy" id="1122189"/>
    <lineage>
        <taxon>Bacteria</taxon>
        <taxon>Pseudomonadati</taxon>
        <taxon>Thermodesulfobacteriota</taxon>
        <taxon>Desulfuromonadia</taxon>
        <taxon>Desulfuromonadales</taxon>
        <taxon>Geopsychrobacteraceae</taxon>
        <taxon>Malonomonas</taxon>
    </lineage>
</organism>
<keyword evidence="3" id="KW-0408">Iron</keyword>
<evidence type="ECO:0000259" key="6">
    <source>
        <dbReference type="PROSITE" id="PS51379"/>
    </source>
</evidence>
<keyword evidence="2" id="KW-0479">Metal-binding</keyword>
<accession>A0A1M6FLU6</accession>
<evidence type="ECO:0000256" key="3">
    <source>
        <dbReference type="ARBA" id="ARBA00023004"/>
    </source>
</evidence>
<dbReference type="OrthoDB" id="9798098at2"/>
<evidence type="ECO:0000256" key="1">
    <source>
        <dbReference type="ARBA" id="ARBA00022485"/>
    </source>
</evidence>
<dbReference type="Pfam" id="PF00037">
    <property type="entry name" value="Fer4"/>
    <property type="match status" value="1"/>
</dbReference>
<dbReference type="InterPro" id="IPR050157">
    <property type="entry name" value="PSI_iron-sulfur_center"/>
</dbReference>
<dbReference type="Proteomes" id="UP000184171">
    <property type="component" value="Unassembled WGS sequence"/>
</dbReference>
<feature type="domain" description="Flavodoxin-like" evidence="5">
    <location>
        <begin position="3"/>
        <end position="149"/>
    </location>
</feature>
<dbReference type="PROSITE" id="PS51379">
    <property type="entry name" value="4FE4S_FER_2"/>
    <property type="match status" value="2"/>
</dbReference>
<evidence type="ECO:0000313" key="8">
    <source>
        <dbReference type="Proteomes" id="UP000184171"/>
    </source>
</evidence>
<protein>
    <submittedName>
        <fullName evidence="7">4Fe-4S dicluster domain-containing protein</fullName>
    </submittedName>
</protein>
<reference evidence="7 8" key="1">
    <citation type="submission" date="2016-11" db="EMBL/GenBank/DDBJ databases">
        <authorList>
            <person name="Jaros S."/>
            <person name="Januszkiewicz K."/>
            <person name="Wedrychowicz H."/>
        </authorList>
    </citation>
    <scope>NUCLEOTIDE SEQUENCE [LARGE SCALE GENOMIC DNA]</scope>
    <source>
        <strain evidence="7 8">DSM 5091</strain>
    </source>
</reference>